<dbReference type="Proteomes" id="UP000308092">
    <property type="component" value="Unassembled WGS sequence"/>
</dbReference>
<dbReference type="InterPro" id="IPR036812">
    <property type="entry name" value="NAD(P)_OxRdtase_dom_sf"/>
</dbReference>
<accession>A0A4S3JJZ0</accession>
<dbReference type="VEuPathDB" id="FungiDB:EYZ11_005576"/>
<dbReference type="STRING" id="1220188.A0A4S3JJZ0"/>
<reference evidence="1 2" key="1">
    <citation type="submission" date="2019-03" db="EMBL/GenBank/DDBJ databases">
        <title>The genome sequence of a newly discovered highly antifungal drug resistant Aspergillus species, Aspergillus tanneri NIH 1004.</title>
        <authorList>
            <person name="Mounaud S."/>
            <person name="Singh I."/>
            <person name="Joardar V."/>
            <person name="Pakala S."/>
            <person name="Pakala S."/>
            <person name="Venepally P."/>
            <person name="Hoover J."/>
            <person name="Nierman W."/>
            <person name="Chung J."/>
            <person name="Losada L."/>
        </authorList>
    </citation>
    <scope>NUCLEOTIDE SEQUENCE [LARGE SCALE GENOMIC DNA]</scope>
    <source>
        <strain evidence="1 2">NIH1004</strain>
    </source>
</reference>
<keyword evidence="2" id="KW-1185">Reference proteome</keyword>
<evidence type="ECO:0008006" key="3">
    <source>
        <dbReference type="Google" id="ProtNLM"/>
    </source>
</evidence>
<name>A0A4S3JJZ0_9EURO</name>
<protein>
    <recommendedName>
        <fullName evidence="3">NADP-dependent oxidoreductase domain-containing protein</fullName>
    </recommendedName>
</protein>
<dbReference type="AlphaFoldDB" id="A0A4S3JJZ0"/>
<organism evidence="1 2">
    <name type="scientific">Aspergillus tanneri</name>
    <dbReference type="NCBI Taxonomy" id="1220188"/>
    <lineage>
        <taxon>Eukaryota</taxon>
        <taxon>Fungi</taxon>
        <taxon>Dikarya</taxon>
        <taxon>Ascomycota</taxon>
        <taxon>Pezizomycotina</taxon>
        <taxon>Eurotiomycetes</taxon>
        <taxon>Eurotiomycetidae</taxon>
        <taxon>Eurotiales</taxon>
        <taxon>Aspergillaceae</taxon>
        <taxon>Aspergillus</taxon>
        <taxon>Aspergillus subgen. Circumdati</taxon>
    </lineage>
</organism>
<dbReference type="EMBL" id="SOSA01000181">
    <property type="protein sequence ID" value="THC94937.1"/>
    <property type="molecule type" value="Genomic_DNA"/>
</dbReference>
<gene>
    <name evidence="1" type="ORF">EYZ11_005576</name>
</gene>
<proteinExistence type="predicted"/>
<evidence type="ECO:0000313" key="2">
    <source>
        <dbReference type="Proteomes" id="UP000308092"/>
    </source>
</evidence>
<evidence type="ECO:0000313" key="1">
    <source>
        <dbReference type="EMBL" id="THC94937.1"/>
    </source>
</evidence>
<sequence>MDSNVPVEETLEALKELVNGQIVAVGLSEIGAAAIKRAHAIFPKILELVDKVNEFAIRRGVTQVQLMLGWIRAHSDTGDYIAIIPTPVWLLSQYGFFIYWSMNEI</sequence>
<comment type="caution">
    <text evidence="1">The sequence shown here is derived from an EMBL/GenBank/DDBJ whole genome shotgun (WGS) entry which is preliminary data.</text>
</comment>
<dbReference type="SUPFAM" id="SSF51430">
    <property type="entry name" value="NAD(P)-linked oxidoreductase"/>
    <property type="match status" value="1"/>
</dbReference>